<gene>
    <name evidence="1" type="ORF">F383_32781</name>
</gene>
<sequence length="83" mass="9149">MEVLTGLLIQASSQSVTTRATHTCCQVSDPLKDYLATSRTHKSIAQNPITCIGSLMNSDQLNELECHIYHKPDQLNESGFLNS</sequence>
<evidence type="ECO:0000313" key="2">
    <source>
        <dbReference type="Proteomes" id="UP000032142"/>
    </source>
</evidence>
<dbReference type="Proteomes" id="UP000032142">
    <property type="component" value="Unassembled WGS sequence"/>
</dbReference>
<keyword evidence="2" id="KW-1185">Reference proteome</keyword>
<keyword evidence="1" id="KW-0418">Kinase</keyword>
<dbReference type="GO" id="GO:0016301">
    <property type="term" value="F:kinase activity"/>
    <property type="evidence" value="ECO:0007669"/>
    <property type="project" value="UniProtKB-KW"/>
</dbReference>
<evidence type="ECO:0000313" key="1">
    <source>
        <dbReference type="EMBL" id="KHG06377.1"/>
    </source>
</evidence>
<comment type="caution">
    <text evidence="1">The sequence shown here is derived from an EMBL/GenBank/DDBJ whole genome shotgun (WGS) entry which is preliminary data.</text>
</comment>
<accession>A0A0B0N1C9</accession>
<keyword evidence="1" id="KW-0808">Transferase</keyword>
<reference evidence="2" key="1">
    <citation type="submission" date="2014-09" db="EMBL/GenBank/DDBJ databases">
        <authorList>
            <person name="Mudge J."/>
            <person name="Ramaraj T."/>
            <person name="Lindquist I.E."/>
            <person name="Bharti A.K."/>
            <person name="Sundararajan A."/>
            <person name="Cameron C.T."/>
            <person name="Woodward J.E."/>
            <person name="May G.D."/>
            <person name="Brubaker C."/>
            <person name="Broadhvest J."/>
            <person name="Wilkins T.A."/>
        </authorList>
    </citation>
    <scope>NUCLEOTIDE SEQUENCE</scope>
    <source>
        <strain evidence="2">cv. AKA8401</strain>
    </source>
</reference>
<organism evidence="1 2">
    <name type="scientific">Gossypium arboreum</name>
    <name type="common">Tree cotton</name>
    <name type="synonym">Gossypium nanking</name>
    <dbReference type="NCBI Taxonomy" id="29729"/>
    <lineage>
        <taxon>Eukaryota</taxon>
        <taxon>Viridiplantae</taxon>
        <taxon>Streptophyta</taxon>
        <taxon>Embryophyta</taxon>
        <taxon>Tracheophyta</taxon>
        <taxon>Spermatophyta</taxon>
        <taxon>Magnoliopsida</taxon>
        <taxon>eudicotyledons</taxon>
        <taxon>Gunneridae</taxon>
        <taxon>Pentapetalae</taxon>
        <taxon>rosids</taxon>
        <taxon>malvids</taxon>
        <taxon>Malvales</taxon>
        <taxon>Malvaceae</taxon>
        <taxon>Malvoideae</taxon>
        <taxon>Gossypium</taxon>
    </lineage>
</organism>
<name>A0A0B0N1C9_GOSAR</name>
<dbReference type="EMBL" id="JRRC01450631">
    <property type="protein sequence ID" value="KHG06377.1"/>
    <property type="molecule type" value="Genomic_DNA"/>
</dbReference>
<proteinExistence type="predicted"/>
<protein>
    <submittedName>
        <fullName evidence="1">MAP kinase-interacting serine/threonine-protein kinase 2</fullName>
    </submittedName>
</protein>
<dbReference type="AlphaFoldDB" id="A0A0B0N1C9"/>